<evidence type="ECO:0000313" key="7">
    <source>
        <dbReference type="Proteomes" id="UP000694426"/>
    </source>
</evidence>
<dbReference type="GO" id="GO:0042632">
    <property type="term" value="P:cholesterol homeostasis"/>
    <property type="evidence" value="ECO:0007669"/>
    <property type="project" value="TreeGrafter"/>
</dbReference>
<dbReference type="GO" id="GO:0005506">
    <property type="term" value="F:iron ion binding"/>
    <property type="evidence" value="ECO:0007669"/>
    <property type="project" value="InterPro"/>
</dbReference>
<keyword evidence="3" id="KW-0479">Metal-binding</keyword>
<gene>
    <name evidence="6" type="primary">CYP39A1</name>
</gene>
<dbReference type="PRINTS" id="PR00465">
    <property type="entry name" value="EP450IV"/>
</dbReference>
<dbReference type="PANTHER" id="PTHR24304">
    <property type="entry name" value="CYTOCHROME P450 FAMILY 7"/>
    <property type="match status" value="1"/>
</dbReference>
<dbReference type="InterPro" id="IPR050529">
    <property type="entry name" value="CYP450_sterol_14alpha_dmase"/>
</dbReference>
<keyword evidence="5" id="KW-0443">Lipid metabolism</keyword>
<keyword evidence="7" id="KW-1185">Reference proteome</keyword>
<dbReference type="InterPro" id="IPR001128">
    <property type="entry name" value="Cyt_P450"/>
</dbReference>
<dbReference type="Proteomes" id="UP000694426">
    <property type="component" value="Unplaced"/>
</dbReference>
<evidence type="ECO:0000313" key="6">
    <source>
        <dbReference type="Ensembl" id="ENSABRP00000003249.1"/>
    </source>
</evidence>
<evidence type="ECO:0000256" key="2">
    <source>
        <dbReference type="ARBA" id="ARBA00022617"/>
    </source>
</evidence>
<dbReference type="SUPFAM" id="SSF48264">
    <property type="entry name" value="Cytochrome P450"/>
    <property type="match status" value="1"/>
</dbReference>
<evidence type="ECO:0000256" key="3">
    <source>
        <dbReference type="ARBA" id="ARBA00022723"/>
    </source>
</evidence>
<dbReference type="GO" id="GO:0008396">
    <property type="term" value="F:oxysterol 7-alpha-hydroxylase activity"/>
    <property type="evidence" value="ECO:0007669"/>
    <property type="project" value="TreeGrafter"/>
</dbReference>
<evidence type="ECO:0000256" key="1">
    <source>
        <dbReference type="ARBA" id="ARBA00010617"/>
    </source>
</evidence>
<dbReference type="InterPro" id="IPR002403">
    <property type="entry name" value="Cyt_P450_E_grp-IV"/>
</dbReference>
<dbReference type="Gene3D" id="1.10.630.10">
    <property type="entry name" value="Cytochrome P450"/>
    <property type="match status" value="1"/>
</dbReference>
<keyword evidence="2" id="KW-0349">Heme</keyword>
<reference evidence="6" key="2">
    <citation type="submission" date="2025-09" db="UniProtKB">
        <authorList>
            <consortium name="Ensembl"/>
        </authorList>
    </citation>
    <scope>IDENTIFICATION</scope>
</reference>
<dbReference type="Ensembl" id="ENSABRT00000004713.1">
    <property type="protein sequence ID" value="ENSABRP00000003249.1"/>
    <property type="gene ID" value="ENSABRG00000003071.1"/>
</dbReference>
<protein>
    <submittedName>
        <fullName evidence="6">Cytochrome P450 family 39 subfamily A member 1</fullName>
    </submittedName>
</protein>
<evidence type="ECO:0000256" key="5">
    <source>
        <dbReference type="ARBA" id="ARBA00023221"/>
    </source>
</evidence>
<dbReference type="PANTHER" id="PTHR24304:SF2">
    <property type="entry name" value="24-HYDROXYCHOLESTEROL 7-ALPHA-HYDROXYLASE"/>
    <property type="match status" value="1"/>
</dbReference>
<dbReference type="Pfam" id="PF00067">
    <property type="entry name" value="p450"/>
    <property type="match status" value="1"/>
</dbReference>
<comment type="similarity">
    <text evidence="1">Belongs to the cytochrome P450 family.</text>
</comment>
<reference evidence="6" key="1">
    <citation type="submission" date="2025-08" db="UniProtKB">
        <authorList>
            <consortium name="Ensembl"/>
        </authorList>
    </citation>
    <scope>IDENTIFICATION</scope>
</reference>
<dbReference type="GO" id="GO:0006707">
    <property type="term" value="P:cholesterol catabolic process"/>
    <property type="evidence" value="ECO:0007669"/>
    <property type="project" value="Ensembl"/>
</dbReference>
<dbReference type="GeneTree" id="ENSGT00940000153141"/>
<dbReference type="AlphaFoldDB" id="A0A8B9BF94"/>
<keyword evidence="5" id="KW-0753">Steroid metabolism</keyword>
<dbReference type="InterPro" id="IPR036396">
    <property type="entry name" value="Cyt_P450_sf"/>
</dbReference>
<keyword evidence="4" id="KW-0408">Iron</keyword>
<organism evidence="6 7">
    <name type="scientific">Anser brachyrhynchus</name>
    <name type="common">Pink-footed goose</name>
    <dbReference type="NCBI Taxonomy" id="132585"/>
    <lineage>
        <taxon>Eukaryota</taxon>
        <taxon>Metazoa</taxon>
        <taxon>Chordata</taxon>
        <taxon>Craniata</taxon>
        <taxon>Vertebrata</taxon>
        <taxon>Euteleostomi</taxon>
        <taxon>Archelosauria</taxon>
        <taxon>Archosauria</taxon>
        <taxon>Dinosauria</taxon>
        <taxon>Saurischia</taxon>
        <taxon>Theropoda</taxon>
        <taxon>Coelurosauria</taxon>
        <taxon>Aves</taxon>
        <taxon>Neognathae</taxon>
        <taxon>Galloanserae</taxon>
        <taxon>Anseriformes</taxon>
        <taxon>Anatidae</taxon>
        <taxon>Anserinae</taxon>
        <taxon>Anser</taxon>
    </lineage>
</organism>
<accession>A0A8B9BF94</accession>
<dbReference type="GO" id="GO:0006699">
    <property type="term" value="P:bile acid biosynthetic process"/>
    <property type="evidence" value="ECO:0007669"/>
    <property type="project" value="Ensembl"/>
</dbReference>
<name>A0A8B9BF94_9AVES</name>
<evidence type="ECO:0000256" key="4">
    <source>
        <dbReference type="ARBA" id="ARBA00023004"/>
    </source>
</evidence>
<sequence length="476" mass="53767">MALAVLLAALLGLVVIVKWFLFQPRNPSSPPCIGSWIPWVGAAFQFGKASLEFIEQARSKHGPVFTVFALGKRFTFVTEEEGAEAFFKSKDLNFEQAVQQAVENAVSVPAEAFYQNHSTLYSMMKGKMGPSNLHMFTGTLCRELHEHMGHLGTKGAGDLNDLVRHVMYPAVVNTLFGKGICPTSQSELKEFEEHFQKYDEDFEYASQMPECFLRNWSKSKKWLLKLFEKVVSDAERTNPSETTSKTLLQHLLDNLQGKHLAPSYGLLMLWASQANAVPIAFWTLVFILSYPSIYKKVMEDLTSVFGKAGKDKIEVSEEDLKNLPFIKWCTLEAIRLRSPGAITKKVINPIRIQVRVGVFVVVSFFVSSEGCFRRVLYDSSMILLEKRRLRGDLITVYNFLVRGSGEAGDLFSVITSDRTCGNGVKLRQGKLRLDIRKRFFTERVVAHWNRLPSEVVTAPGLSEFKKRLDCALSHMV</sequence>
<dbReference type="GO" id="GO:0020037">
    <property type="term" value="F:heme binding"/>
    <property type="evidence" value="ECO:0007669"/>
    <property type="project" value="InterPro"/>
</dbReference>
<proteinExistence type="inferred from homology"/>